<feature type="compositionally biased region" description="Low complexity" evidence="1">
    <location>
        <begin position="153"/>
        <end position="178"/>
    </location>
</feature>
<keyword evidence="2" id="KW-1185">Reference proteome</keyword>
<feature type="region of interest" description="Disordered" evidence="1">
    <location>
        <begin position="89"/>
        <end position="222"/>
    </location>
</feature>
<dbReference type="GeneID" id="104791391"/>
<gene>
    <name evidence="3" type="primary">LOC104791391</name>
</gene>
<dbReference type="RefSeq" id="XP_010515572.1">
    <property type="nucleotide sequence ID" value="XM_010517270.2"/>
</dbReference>
<evidence type="ECO:0000256" key="1">
    <source>
        <dbReference type="SAM" id="MobiDB-lite"/>
    </source>
</evidence>
<dbReference type="Proteomes" id="UP000694864">
    <property type="component" value="Chromosome 6"/>
</dbReference>
<evidence type="ECO:0000313" key="2">
    <source>
        <dbReference type="Proteomes" id="UP000694864"/>
    </source>
</evidence>
<name>A0ABM0ZGX0_CAMSA</name>
<feature type="region of interest" description="Disordered" evidence="1">
    <location>
        <begin position="1"/>
        <end position="22"/>
    </location>
</feature>
<accession>A0ABM0ZGX0</accession>
<feature type="compositionally biased region" description="Low complexity" evidence="1">
    <location>
        <begin position="131"/>
        <end position="143"/>
    </location>
</feature>
<organism evidence="2 3">
    <name type="scientific">Camelina sativa</name>
    <name type="common">False flax</name>
    <name type="synonym">Myagrum sativum</name>
    <dbReference type="NCBI Taxonomy" id="90675"/>
    <lineage>
        <taxon>Eukaryota</taxon>
        <taxon>Viridiplantae</taxon>
        <taxon>Streptophyta</taxon>
        <taxon>Embryophyta</taxon>
        <taxon>Tracheophyta</taxon>
        <taxon>Spermatophyta</taxon>
        <taxon>Magnoliopsida</taxon>
        <taxon>eudicotyledons</taxon>
        <taxon>Gunneridae</taxon>
        <taxon>Pentapetalae</taxon>
        <taxon>rosids</taxon>
        <taxon>malvids</taxon>
        <taxon>Brassicales</taxon>
        <taxon>Brassicaceae</taxon>
        <taxon>Camelineae</taxon>
        <taxon>Camelina</taxon>
    </lineage>
</organism>
<reference evidence="3" key="2">
    <citation type="submission" date="2025-08" db="UniProtKB">
        <authorList>
            <consortium name="RefSeq"/>
        </authorList>
    </citation>
    <scope>IDENTIFICATION</scope>
    <source>
        <tissue evidence="3">Leaf</tissue>
    </source>
</reference>
<proteinExistence type="predicted"/>
<feature type="compositionally biased region" description="Polar residues" evidence="1">
    <location>
        <begin position="104"/>
        <end position="129"/>
    </location>
</feature>
<feature type="compositionally biased region" description="Polar residues" evidence="1">
    <location>
        <begin position="278"/>
        <end position="297"/>
    </location>
</feature>
<feature type="compositionally biased region" description="Basic and acidic residues" evidence="1">
    <location>
        <begin position="373"/>
        <end position="383"/>
    </location>
</feature>
<feature type="region of interest" description="Disordered" evidence="1">
    <location>
        <begin position="253"/>
        <end position="314"/>
    </location>
</feature>
<sequence length="440" mass="47560">MSDRSLKKSLTGKSNHPADENLDLFSVNREASLDVLLKLGKEQAKLAKPEAHDVKKHENDSLYNIFEVPLGTLSRLVLEARNTTLKPQSISTTRAVLRNESDPSSRPTRSGSTIRPSNIPTLRSSSVPRKTTATTSASASVSSPKRTVSRSLTPISRKTPSPSSTPSRISTTTSTTPSFKKTGDAQRSRSLTPRSKPDLAANSAPPSSKTNVRSASVSSRGCVRRDKCIPVSTTPQTPPRQKETVTLAFGRPVGNVISSPKRNTSPDVTRTRPKGRSASPSRIPTFSGVTHTTTTPKSVKPSATVADSTRSGRRLSRASVQMAINHLDVTRNGKVGKNAYSSTMLYPHSIRTSSSGLRKQCGSSTEGSCSSSNHEEEDGRSLTKEGINTENKNDSARYDALLNVKDVKDTNWLLNIDDESHHSLIFDNAFDSPPDLFSPL</sequence>
<feature type="compositionally biased region" description="Polar residues" evidence="1">
    <location>
        <begin position="204"/>
        <end position="219"/>
    </location>
</feature>
<evidence type="ECO:0000313" key="3">
    <source>
        <dbReference type="RefSeq" id="XP_010515572.1"/>
    </source>
</evidence>
<feature type="compositionally biased region" description="Polar residues" evidence="1">
    <location>
        <begin position="256"/>
        <end position="268"/>
    </location>
</feature>
<feature type="compositionally biased region" description="Low complexity" evidence="1">
    <location>
        <begin position="361"/>
        <end position="372"/>
    </location>
</feature>
<protein>
    <submittedName>
        <fullName evidence="3">Mucin-5AC-like</fullName>
    </submittedName>
</protein>
<reference evidence="2" key="1">
    <citation type="journal article" date="2014" name="Nat. Commun.">
        <title>The emerging biofuel crop Camelina sativa retains a highly undifferentiated hexaploid genome structure.</title>
        <authorList>
            <person name="Kagale S."/>
            <person name="Koh C."/>
            <person name="Nixon J."/>
            <person name="Bollina V."/>
            <person name="Clarke W.E."/>
            <person name="Tuteja R."/>
            <person name="Spillane C."/>
            <person name="Robinson S.J."/>
            <person name="Links M.G."/>
            <person name="Clarke C."/>
            <person name="Higgins E.E."/>
            <person name="Huebert T."/>
            <person name="Sharpe A.G."/>
            <person name="Parkin I.A."/>
        </authorList>
    </citation>
    <scope>NUCLEOTIDE SEQUENCE [LARGE SCALE GENOMIC DNA]</scope>
    <source>
        <strain evidence="2">cv. DH55</strain>
    </source>
</reference>
<feature type="region of interest" description="Disordered" evidence="1">
    <location>
        <begin position="353"/>
        <end position="391"/>
    </location>
</feature>